<dbReference type="InterPro" id="IPR029018">
    <property type="entry name" value="Hex-like_dom2"/>
</dbReference>
<dbReference type="EC" id="3.2.1.52" evidence="3"/>
<dbReference type="FunFam" id="3.20.20.80:FF:000063">
    <property type="entry name" value="Beta-hexosaminidase"/>
    <property type="match status" value="1"/>
</dbReference>
<reference evidence="13" key="1">
    <citation type="submission" date="2015-01" db="EMBL/GenBank/DDBJ databases">
        <authorList>
            <person name="Aksoy S."/>
            <person name="Warren W."/>
            <person name="Wilson R.K."/>
        </authorList>
    </citation>
    <scope>NUCLEOTIDE SEQUENCE [LARGE SCALE GENOMIC DNA]</scope>
    <source>
        <strain evidence="13">IAEA</strain>
    </source>
</reference>
<evidence type="ECO:0000256" key="7">
    <source>
        <dbReference type="ARBA" id="ARBA00023295"/>
    </source>
</evidence>
<protein>
    <recommendedName>
        <fullName evidence="3">beta-N-acetylhexosaminidase</fullName>
        <ecNumber evidence="3">3.2.1.52</ecNumber>
    </recommendedName>
</protein>
<dbReference type="GO" id="GO:0030203">
    <property type="term" value="P:glycosaminoglycan metabolic process"/>
    <property type="evidence" value="ECO:0007669"/>
    <property type="project" value="TreeGrafter"/>
</dbReference>
<evidence type="ECO:0000256" key="6">
    <source>
        <dbReference type="ARBA" id="ARBA00023180"/>
    </source>
</evidence>
<evidence type="ECO:0000313" key="13">
    <source>
        <dbReference type="Proteomes" id="UP000092460"/>
    </source>
</evidence>
<evidence type="ECO:0000256" key="3">
    <source>
        <dbReference type="ARBA" id="ARBA00012663"/>
    </source>
</evidence>
<dbReference type="InterPro" id="IPR017853">
    <property type="entry name" value="GH"/>
</dbReference>
<dbReference type="InterPro" id="IPR025705">
    <property type="entry name" value="Beta_hexosaminidase_sua/sub"/>
</dbReference>
<evidence type="ECO:0000256" key="5">
    <source>
        <dbReference type="ARBA" id="ARBA00022801"/>
    </source>
</evidence>
<dbReference type="Pfam" id="PF14845">
    <property type="entry name" value="Glycohydro_20b2"/>
    <property type="match status" value="1"/>
</dbReference>
<comment type="catalytic activity">
    <reaction evidence="1">
        <text>Hydrolysis of terminal non-reducing N-acetyl-D-hexosamine residues in N-acetyl-beta-D-hexosaminides.</text>
        <dbReference type="EC" id="3.2.1.52"/>
    </reaction>
</comment>
<dbReference type="CDD" id="cd06562">
    <property type="entry name" value="GH20_HexA_HexB-like"/>
    <property type="match status" value="1"/>
</dbReference>
<dbReference type="EnsemblMetazoa" id="GPPI008654-RA">
    <property type="protein sequence ID" value="GPPI008654-PA"/>
    <property type="gene ID" value="GPPI008654"/>
</dbReference>
<feature type="signal peptide" evidence="9">
    <location>
        <begin position="1"/>
        <end position="20"/>
    </location>
</feature>
<dbReference type="AlphaFoldDB" id="A0A1B0AU39"/>
<evidence type="ECO:0000256" key="2">
    <source>
        <dbReference type="ARBA" id="ARBA00006285"/>
    </source>
</evidence>
<dbReference type="SUPFAM" id="SSF55545">
    <property type="entry name" value="beta-N-acetylhexosaminidase-like domain"/>
    <property type="match status" value="1"/>
</dbReference>
<evidence type="ECO:0000256" key="8">
    <source>
        <dbReference type="PIRSR" id="PIRSR625705-1"/>
    </source>
</evidence>
<dbReference type="PANTHER" id="PTHR22600">
    <property type="entry name" value="BETA-HEXOSAMINIDASE"/>
    <property type="match status" value="1"/>
</dbReference>
<organism evidence="12 13">
    <name type="scientific">Glossina palpalis gambiensis</name>
    <dbReference type="NCBI Taxonomy" id="67801"/>
    <lineage>
        <taxon>Eukaryota</taxon>
        <taxon>Metazoa</taxon>
        <taxon>Ecdysozoa</taxon>
        <taxon>Arthropoda</taxon>
        <taxon>Hexapoda</taxon>
        <taxon>Insecta</taxon>
        <taxon>Pterygota</taxon>
        <taxon>Neoptera</taxon>
        <taxon>Endopterygota</taxon>
        <taxon>Diptera</taxon>
        <taxon>Brachycera</taxon>
        <taxon>Muscomorpha</taxon>
        <taxon>Hippoboscoidea</taxon>
        <taxon>Glossinidae</taxon>
        <taxon>Glossina</taxon>
    </lineage>
</organism>
<reference evidence="12" key="2">
    <citation type="submission" date="2020-05" db="UniProtKB">
        <authorList>
            <consortium name="EnsemblMetazoa"/>
        </authorList>
    </citation>
    <scope>IDENTIFICATION</scope>
    <source>
        <strain evidence="12">IAEA</strain>
    </source>
</reference>
<dbReference type="GO" id="GO:0016231">
    <property type="term" value="F:beta-N-acetylglucosaminidase activity"/>
    <property type="evidence" value="ECO:0007669"/>
    <property type="project" value="TreeGrafter"/>
</dbReference>
<dbReference type="EMBL" id="JXJN01003514">
    <property type="status" value="NOT_ANNOTATED_CDS"/>
    <property type="molecule type" value="Genomic_DNA"/>
</dbReference>
<dbReference type="STRING" id="67801.A0A1B0AU39"/>
<keyword evidence="7" id="KW-0326">Glycosidase</keyword>
<keyword evidence="4 9" id="KW-0732">Signal</keyword>
<dbReference type="Proteomes" id="UP000092460">
    <property type="component" value="Unassembled WGS sequence"/>
</dbReference>
<name>A0A1B0AU39_9MUSC</name>
<evidence type="ECO:0000256" key="1">
    <source>
        <dbReference type="ARBA" id="ARBA00001231"/>
    </source>
</evidence>
<dbReference type="InterPro" id="IPR015883">
    <property type="entry name" value="Glyco_hydro_20_cat"/>
</dbReference>
<dbReference type="PRINTS" id="PR00738">
    <property type="entry name" value="GLHYDRLASE20"/>
</dbReference>
<keyword evidence="6" id="KW-0325">Glycoprotein</keyword>
<evidence type="ECO:0000259" key="10">
    <source>
        <dbReference type="Pfam" id="PF00728"/>
    </source>
</evidence>
<evidence type="ECO:0000256" key="4">
    <source>
        <dbReference type="ARBA" id="ARBA00022729"/>
    </source>
</evidence>
<dbReference type="SUPFAM" id="SSF51445">
    <property type="entry name" value="(Trans)glycosidases"/>
    <property type="match status" value="1"/>
</dbReference>
<dbReference type="InterPro" id="IPR029019">
    <property type="entry name" value="HEX_eukaryotic_N"/>
</dbReference>
<feature type="domain" description="Glycoside hydrolase family 20 catalytic" evidence="10">
    <location>
        <begin position="268"/>
        <end position="599"/>
    </location>
</feature>
<sequence length="641" mass="74242">MGLFVAVLKTLIILLSVAYSYQNGATPKLPDSINTMDLEINSVHNGYSDPAENQWVYKCVNNKCIRTHNDDLRKLNKSMSLLTCSMTCGDVKLWPYPTTETQVKMKPLKFTLDALLLRLHTPYSNVRTYFRSVFKIFLDDLKGMQRQKTFKNFDHDKIKSTKDPIIKYDEISVDLMRNSTCNESDIDIFPINVFINKYPDLSLSLDTDESYELHTIFNAGRYEANITANSFFGARHALSTLQQLMWFDERESWWRTLSKIDIVDAPRFRYRGLMLDTSRHYISIDAIKRTIGAMSHAKLNRFHWHITDSQSFPYVSKHYPELAEYGAYSREETYTLDDIRDVTSFAKLRGIQIITEIDAPAHAGNGWDWGPKKGLGDLSLCINQQPWTKFCGQPPCGQLNPKNNNTFLVLQKLYEELLDATETTDYFHLGGDEVNMNCWKQHFEDSELQDLWYQFTLDAADRLTIANKNITPKFVTVWSSDLTKRVRLPRSRFAVQVWTGNKDAYALLRTGYNVVFSQVSAWYFDCGFGSYLPGGVGVCDPYRSWQVVYGHRPWEKLHPYLKQILGGEACLWTEQVSEWQLDTRFWPRAAALGERLWSDPKQKIRDVFKRMSIFRNRLVDLGIKAEAIFPQYCAENPGECD</sequence>
<proteinExistence type="inferred from homology"/>
<comment type="similarity">
    <text evidence="2">Belongs to the glycosyl hydrolase 20 family.</text>
</comment>
<dbReference type="Pfam" id="PF00728">
    <property type="entry name" value="Glyco_hydro_20"/>
    <property type="match status" value="1"/>
</dbReference>
<accession>A0A1B0AU39</accession>
<dbReference type="Gene3D" id="3.30.379.10">
    <property type="entry name" value="Chitobiase/beta-hexosaminidase domain 2-like"/>
    <property type="match status" value="1"/>
</dbReference>
<feature type="domain" description="Beta-hexosaminidase eukaryotic type N-terminal" evidence="11">
    <location>
        <begin position="93"/>
        <end position="244"/>
    </location>
</feature>
<keyword evidence="13" id="KW-1185">Reference proteome</keyword>
<dbReference type="GO" id="GO:0005886">
    <property type="term" value="C:plasma membrane"/>
    <property type="evidence" value="ECO:0007669"/>
    <property type="project" value="TreeGrafter"/>
</dbReference>
<evidence type="ECO:0000259" key="11">
    <source>
        <dbReference type="Pfam" id="PF14845"/>
    </source>
</evidence>
<evidence type="ECO:0000256" key="9">
    <source>
        <dbReference type="SAM" id="SignalP"/>
    </source>
</evidence>
<feature type="active site" description="Proton donor" evidence="8">
    <location>
        <position position="433"/>
    </location>
</feature>
<dbReference type="VEuPathDB" id="VectorBase:GPPI008654"/>
<feature type="chain" id="PRO_5008404149" description="beta-N-acetylhexosaminidase" evidence="9">
    <location>
        <begin position="21"/>
        <end position="641"/>
    </location>
</feature>
<keyword evidence="5" id="KW-0378">Hydrolase</keyword>
<evidence type="ECO:0000313" key="12">
    <source>
        <dbReference type="EnsemblMetazoa" id="GPPI008654-PA"/>
    </source>
</evidence>
<dbReference type="PANTHER" id="PTHR22600:SF3">
    <property type="entry name" value="BETA-HEXOSAMINIDASE FDL-RELATED"/>
    <property type="match status" value="1"/>
</dbReference>
<dbReference type="GO" id="GO:0005975">
    <property type="term" value="P:carbohydrate metabolic process"/>
    <property type="evidence" value="ECO:0007669"/>
    <property type="project" value="InterPro"/>
</dbReference>
<dbReference type="Gene3D" id="3.20.20.80">
    <property type="entry name" value="Glycosidases"/>
    <property type="match status" value="1"/>
</dbReference>